<evidence type="ECO:0000313" key="4">
    <source>
        <dbReference type="Proteomes" id="UP000183190"/>
    </source>
</evidence>
<feature type="coiled-coil region" evidence="1">
    <location>
        <begin position="264"/>
        <end position="378"/>
    </location>
</feature>
<keyword evidence="2" id="KW-0732">Signal</keyword>
<evidence type="ECO:0008006" key="5">
    <source>
        <dbReference type="Google" id="ProtNLM"/>
    </source>
</evidence>
<dbReference type="Gene3D" id="2.60.120.260">
    <property type="entry name" value="Galactose-binding domain-like"/>
    <property type="match status" value="1"/>
</dbReference>
<dbReference type="OrthoDB" id="2042135at2"/>
<keyword evidence="1" id="KW-0175">Coiled coil</keyword>
<feature type="signal peptide" evidence="2">
    <location>
        <begin position="1"/>
        <end position="19"/>
    </location>
</feature>
<name>A0A1H6L1Z0_RUMFL</name>
<proteinExistence type="predicted"/>
<dbReference type="EMBL" id="FNWV01000013">
    <property type="protein sequence ID" value="SEH80265.1"/>
    <property type="molecule type" value="Genomic_DNA"/>
</dbReference>
<dbReference type="AlphaFoldDB" id="A0A1H6L1Z0"/>
<dbReference type="Proteomes" id="UP000183190">
    <property type="component" value="Unassembled WGS sequence"/>
</dbReference>
<feature type="chain" id="PRO_5010300146" description="Lipoprotein" evidence="2">
    <location>
        <begin position="20"/>
        <end position="378"/>
    </location>
</feature>
<dbReference type="PROSITE" id="PS51257">
    <property type="entry name" value="PROKAR_LIPOPROTEIN"/>
    <property type="match status" value="1"/>
</dbReference>
<sequence>MNYKNFIAGAMAFALAACAAGCSDKKDPDAGSETVPVETTTEELIPPTPTEATDPNAITFDDGRFDFAFVKTDDKDCAKGEISVAELMGNKMLKFADDNTVPLEGKVQKIGISVTKLLGSEGAAKVRRIEFDMYAEATSDGLKRDDGEIVRAPGWIGGGGGTVTAQEKWYDFQDFSGGEYNFEASGAVHAEFKFLLADSGQCWTEEMDDANFLIMRWGVANESDMYIDNIVFYDEDGNSIPIAPASTAAEELMSKAEDIIDGIKADTEEKREELKAKYKKAAEDIESAVTDPKVKEELEAEYKKLIDDVKESEQFEEAEEKMKAFEEKLKESISKTSDAEQQIIDEIEKAKADAEKVNAEVQDAIDEASEMIGKIQDR</sequence>
<accession>A0A1H6L1Z0</accession>
<dbReference type="RefSeq" id="WP_074718431.1">
    <property type="nucleotide sequence ID" value="NZ_FNWV01000013.1"/>
</dbReference>
<gene>
    <name evidence="3" type="ORF">SAMN02910265_02785</name>
</gene>
<organism evidence="3 4">
    <name type="scientific">Ruminococcus flavefaciens</name>
    <dbReference type="NCBI Taxonomy" id="1265"/>
    <lineage>
        <taxon>Bacteria</taxon>
        <taxon>Bacillati</taxon>
        <taxon>Bacillota</taxon>
        <taxon>Clostridia</taxon>
        <taxon>Eubacteriales</taxon>
        <taxon>Oscillospiraceae</taxon>
        <taxon>Ruminococcus</taxon>
    </lineage>
</organism>
<evidence type="ECO:0000256" key="1">
    <source>
        <dbReference type="SAM" id="Coils"/>
    </source>
</evidence>
<evidence type="ECO:0000256" key="2">
    <source>
        <dbReference type="SAM" id="SignalP"/>
    </source>
</evidence>
<reference evidence="3 4" key="1">
    <citation type="submission" date="2016-10" db="EMBL/GenBank/DDBJ databases">
        <authorList>
            <person name="de Groot N.N."/>
        </authorList>
    </citation>
    <scope>NUCLEOTIDE SEQUENCE [LARGE SCALE GENOMIC DNA]</scope>
    <source>
        <strain evidence="3 4">YAD2003</strain>
    </source>
</reference>
<protein>
    <recommendedName>
        <fullName evidence="5">Lipoprotein</fullName>
    </recommendedName>
</protein>
<evidence type="ECO:0000313" key="3">
    <source>
        <dbReference type="EMBL" id="SEH80265.1"/>
    </source>
</evidence>